<dbReference type="NCBIfam" id="NF009057">
    <property type="entry name" value="PRK12391.1"/>
    <property type="match status" value="1"/>
</dbReference>
<evidence type="ECO:0000256" key="1">
    <source>
        <dbReference type="ARBA" id="ARBA00001933"/>
    </source>
</evidence>
<evidence type="ECO:0000256" key="8">
    <source>
        <dbReference type="ARBA" id="ARBA00022898"/>
    </source>
</evidence>
<keyword evidence="7 12" id="KW-0822">Tryptophan biosynthesis</keyword>
<comment type="catalytic activity">
    <reaction evidence="11 12">
        <text>(1S,2R)-1-C-(indol-3-yl)glycerol 3-phosphate + L-serine = D-glyceraldehyde 3-phosphate + L-tryptophan + H2O</text>
        <dbReference type="Rhea" id="RHEA:10532"/>
        <dbReference type="ChEBI" id="CHEBI:15377"/>
        <dbReference type="ChEBI" id="CHEBI:33384"/>
        <dbReference type="ChEBI" id="CHEBI:57912"/>
        <dbReference type="ChEBI" id="CHEBI:58866"/>
        <dbReference type="ChEBI" id="CHEBI:59776"/>
        <dbReference type="EC" id="4.2.1.20"/>
    </reaction>
</comment>
<evidence type="ECO:0000256" key="7">
    <source>
        <dbReference type="ARBA" id="ARBA00022822"/>
    </source>
</evidence>
<keyword evidence="6 12" id="KW-0028">Amino-acid biosynthesis</keyword>
<sequence>MKRYDSRVMDYLPEYFYNLKADLPELPPPPLNPMTQQPLRPEELEPVFCRSFIQQEISLERFIRIPGRVLEAYARYRPTPLVYASGLRKYLDTPARIFYKYEGVGPAGSHKTNTALMQAYLAGQEGIETLTTETGAGQWGSALAFACSQFGLQARIFMVRSSYRQKPGRRIMIQLFGGQVVESPGPTTVSGRKYFQENPDHPGSLGIAISEAVEAAVSQPATRYSLGSVLDAVLLHQTVIGLEAVRQCQEFGVEPDLVVGCVGGGSNFAGLSFPFMAKKLQGKNGQRFIAVEPEACPSLTAGQLRYDHGDSVGLTPLLYMHSLGKDFVPPPIHAGGLRYHGMAPLVSHLVKLGLVEARAYSQKQVFTAAEIFLKTEGILPAPESAHAIAAVMDEALQARKSKKEVNILFNLSGHGFLDINAYEQNGGS</sequence>
<evidence type="ECO:0000256" key="5">
    <source>
        <dbReference type="ARBA" id="ARBA00011270"/>
    </source>
</evidence>
<evidence type="ECO:0000313" key="15">
    <source>
        <dbReference type="Proteomes" id="UP000257323"/>
    </source>
</evidence>
<feature type="modified residue" description="N6-(pyridoxal phosphate)lysine" evidence="12">
    <location>
        <position position="111"/>
    </location>
</feature>
<dbReference type="EMBL" id="QUAH01000006">
    <property type="protein sequence ID" value="RFT15870.1"/>
    <property type="molecule type" value="Genomic_DNA"/>
</dbReference>
<reference evidence="14 15" key="1">
    <citation type="submission" date="2018-08" db="EMBL/GenBank/DDBJ databases">
        <title>Genome analysis of the thermophilic bacterium of the candidate phylum Aminicenantes from deep subsurface aquifer revealed its physiology and ecological role.</title>
        <authorList>
            <person name="Kadnikov V.V."/>
            <person name="Mardanov A.V."/>
            <person name="Beletsky A.V."/>
            <person name="Karnachuk O.V."/>
            <person name="Ravin N.V."/>
        </authorList>
    </citation>
    <scope>NUCLEOTIDE SEQUENCE [LARGE SCALE GENOMIC DNA]</scope>
    <source>
        <strain evidence="14">BY38</strain>
    </source>
</reference>
<dbReference type="InterPro" id="IPR006316">
    <property type="entry name" value="Trp_synth_b-like"/>
</dbReference>
<dbReference type="NCBIfam" id="TIGR01415">
    <property type="entry name" value="trpB_rel"/>
    <property type="match status" value="1"/>
</dbReference>
<dbReference type="InterPro" id="IPR001926">
    <property type="entry name" value="TrpB-like_PALP"/>
</dbReference>
<comment type="caution">
    <text evidence="14">The sequence shown here is derived from an EMBL/GenBank/DDBJ whole genome shotgun (WGS) entry which is preliminary data.</text>
</comment>
<keyword evidence="9 12" id="KW-0057">Aromatic amino acid biosynthesis</keyword>
<dbReference type="SUPFAM" id="SSF53686">
    <property type="entry name" value="Tryptophan synthase beta subunit-like PLP-dependent enzymes"/>
    <property type="match status" value="1"/>
</dbReference>
<dbReference type="EC" id="4.2.1.20" evidence="12"/>
<comment type="similarity">
    <text evidence="4 12">Belongs to the TrpB family.</text>
</comment>
<keyword evidence="10 12" id="KW-0456">Lyase</keyword>
<evidence type="ECO:0000256" key="2">
    <source>
        <dbReference type="ARBA" id="ARBA00002786"/>
    </source>
</evidence>
<dbReference type="InterPro" id="IPR023026">
    <property type="entry name" value="Trp_synth_beta/beta-like"/>
</dbReference>
<evidence type="ECO:0000313" key="14">
    <source>
        <dbReference type="EMBL" id="RFT15870.1"/>
    </source>
</evidence>
<dbReference type="Pfam" id="PF00291">
    <property type="entry name" value="PALP"/>
    <property type="match status" value="1"/>
</dbReference>
<dbReference type="InterPro" id="IPR036052">
    <property type="entry name" value="TrpB-like_PALP_sf"/>
</dbReference>
<evidence type="ECO:0000256" key="9">
    <source>
        <dbReference type="ARBA" id="ARBA00023141"/>
    </source>
</evidence>
<proteinExistence type="inferred from homology"/>
<dbReference type="UniPathway" id="UPA00035">
    <property type="reaction ID" value="UER00044"/>
</dbReference>
<evidence type="ECO:0000256" key="3">
    <source>
        <dbReference type="ARBA" id="ARBA00004733"/>
    </source>
</evidence>
<dbReference type="GO" id="GO:0005737">
    <property type="term" value="C:cytoplasm"/>
    <property type="evidence" value="ECO:0007669"/>
    <property type="project" value="TreeGrafter"/>
</dbReference>
<evidence type="ECO:0000256" key="10">
    <source>
        <dbReference type="ARBA" id="ARBA00023239"/>
    </source>
</evidence>
<comment type="subunit">
    <text evidence="5 12">Tetramer of two alpha and two beta chains.</text>
</comment>
<name>A0A3E2BM82_9BACT</name>
<dbReference type="PROSITE" id="PS00168">
    <property type="entry name" value="TRP_SYNTHASE_BETA"/>
    <property type="match status" value="1"/>
</dbReference>
<dbReference type="GO" id="GO:0004834">
    <property type="term" value="F:tryptophan synthase activity"/>
    <property type="evidence" value="ECO:0007669"/>
    <property type="project" value="UniProtKB-UniRule"/>
</dbReference>
<dbReference type="PIRSF" id="PIRSF001413">
    <property type="entry name" value="Trp_syn_beta"/>
    <property type="match status" value="1"/>
</dbReference>
<protein>
    <recommendedName>
        <fullName evidence="12">Tryptophan synthase beta chain</fullName>
        <ecNumber evidence="12">4.2.1.20</ecNumber>
    </recommendedName>
</protein>
<dbReference type="AlphaFoldDB" id="A0A3E2BM82"/>
<dbReference type="GO" id="GO:0030170">
    <property type="term" value="F:pyridoxal phosphate binding"/>
    <property type="evidence" value="ECO:0007669"/>
    <property type="project" value="InterPro"/>
</dbReference>
<dbReference type="PIRSF" id="PIRSF500824">
    <property type="entry name" value="TrpB_prok"/>
    <property type="match status" value="1"/>
</dbReference>
<gene>
    <name evidence="12" type="primary">trpB</name>
    <name evidence="14" type="ORF">OP8BY_2268</name>
</gene>
<dbReference type="GO" id="GO:0052684">
    <property type="term" value="F:L-serine hydro-lyase (adding indole, L-tryptophan-forming) activity"/>
    <property type="evidence" value="ECO:0007669"/>
    <property type="project" value="TreeGrafter"/>
</dbReference>
<evidence type="ECO:0000256" key="6">
    <source>
        <dbReference type="ARBA" id="ARBA00022605"/>
    </source>
</evidence>
<organism evidence="14 15">
    <name type="scientific">Candidatus Saccharicenans subterraneus</name>
    <dbReference type="NCBI Taxonomy" id="2508984"/>
    <lineage>
        <taxon>Bacteria</taxon>
        <taxon>Candidatus Aminicenantota</taxon>
        <taxon>Candidatus Aminicenantia</taxon>
        <taxon>Candidatus Aminicenantales</taxon>
        <taxon>Candidatus Saccharicenantaceae</taxon>
        <taxon>Candidatus Saccharicenans</taxon>
    </lineage>
</organism>
<dbReference type="Proteomes" id="UP000257323">
    <property type="component" value="Unassembled WGS sequence"/>
</dbReference>
<evidence type="ECO:0000256" key="12">
    <source>
        <dbReference type="HAMAP-Rule" id="MF_00133"/>
    </source>
</evidence>
<dbReference type="PANTHER" id="PTHR48077">
    <property type="entry name" value="TRYPTOPHAN SYNTHASE-RELATED"/>
    <property type="match status" value="1"/>
</dbReference>
<accession>A0A3E2BM82</accession>
<comment type="pathway">
    <text evidence="3 12">Amino-acid biosynthesis; L-tryptophan biosynthesis; L-tryptophan from chorismate: step 5/5.</text>
</comment>
<evidence type="ECO:0000256" key="11">
    <source>
        <dbReference type="ARBA" id="ARBA00049047"/>
    </source>
</evidence>
<comment type="function">
    <text evidence="2 12">The beta subunit is responsible for the synthesis of L-tryptophan from indole and L-serine.</text>
</comment>
<evidence type="ECO:0000256" key="4">
    <source>
        <dbReference type="ARBA" id="ARBA00009982"/>
    </source>
</evidence>
<evidence type="ECO:0000259" key="13">
    <source>
        <dbReference type="Pfam" id="PF00291"/>
    </source>
</evidence>
<comment type="cofactor">
    <cofactor evidence="1 12">
        <name>pyridoxal 5'-phosphate</name>
        <dbReference type="ChEBI" id="CHEBI:597326"/>
    </cofactor>
</comment>
<keyword evidence="8 12" id="KW-0663">Pyridoxal phosphate</keyword>
<dbReference type="PANTHER" id="PTHR48077:SF6">
    <property type="entry name" value="TRYPTOPHAN SYNTHASE"/>
    <property type="match status" value="1"/>
</dbReference>
<dbReference type="Gene3D" id="3.40.50.1100">
    <property type="match status" value="2"/>
</dbReference>
<dbReference type="InterPro" id="IPR006653">
    <property type="entry name" value="Trp_synth_b_CS"/>
</dbReference>
<dbReference type="HAMAP" id="MF_00133">
    <property type="entry name" value="Trp_synth_beta"/>
    <property type="match status" value="1"/>
</dbReference>
<feature type="domain" description="Tryptophan synthase beta chain-like PALP" evidence="13">
    <location>
        <begin position="76"/>
        <end position="413"/>
    </location>
</feature>